<dbReference type="EMBL" id="AP022213">
    <property type="protein sequence ID" value="BBT18703.1"/>
    <property type="molecule type" value="Genomic_DNA"/>
</dbReference>
<dbReference type="PANTHER" id="PTHR40260">
    <property type="entry name" value="BLR8190 PROTEIN"/>
    <property type="match status" value="1"/>
</dbReference>
<dbReference type="EMBL" id="JAWJUL010000088">
    <property type="protein sequence ID" value="MDV3441775.1"/>
    <property type="molecule type" value="Genomic_DNA"/>
</dbReference>
<dbReference type="Proteomes" id="UP000515591">
    <property type="component" value="Chromosome"/>
</dbReference>
<name>A0A1I0UCI4_9GAMM</name>
<dbReference type="EMBL" id="WTFN01000036">
    <property type="protein sequence ID" value="MWK57470.1"/>
    <property type="molecule type" value="Genomic_DNA"/>
</dbReference>
<dbReference type="RefSeq" id="WP_044411471.1">
    <property type="nucleotide sequence ID" value="NZ_AP022213.1"/>
</dbReference>
<feature type="domain" description="EthD" evidence="1">
    <location>
        <begin position="18"/>
        <end position="89"/>
    </location>
</feature>
<keyword evidence="7" id="KW-1185">Reference proteome</keyword>
<evidence type="ECO:0000313" key="4">
    <source>
        <dbReference type="EMBL" id="MWK57470.1"/>
    </source>
</evidence>
<dbReference type="InterPro" id="IPR009799">
    <property type="entry name" value="EthD_dom"/>
</dbReference>
<evidence type="ECO:0000313" key="2">
    <source>
        <dbReference type="EMBL" id="BBT18703.1"/>
    </source>
</evidence>
<accession>A0A1I0UCI4</accession>
<dbReference type="InterPro" id="IPR011008">
    <property type="entry name" value="Dimeric_a/b-barrel"/>
</dbReference>
<reference evidence="3 7" key="3">
    <citation type="submission" date="2023-10" db="EMBL/GenBank/DDBJ databases">
        <title>Pseudomonas otitidis isolated from a paediatric patient with cystic fibrosis in Chile.</title>
        <authorList>
            <person name="Amsteins-Romero L."/>
            <person name="Opazo-Capurro A."/>
            <person name="Matus-Kohler M."/>
            <person name="Gonzalez-Rocha G."/>
        </authorList>
    </citation>
    <scope>NUCLEOTIDE SEQUENCE [LARGE SCALE GENOMIC DNA]</scope>
    <source>
        <strain evidence="3 7">P-714</strain>
    </source>
</reference>
<evidence type="ECO:0000313" key="5">
    <source>
        <dbReference type="Proteomes" id="UP000461288"/>
    </source>
</evidence>
<protein>
    <submittedName>
        <fullName evidence="4">EthD family reductase</fullName>
    </submittedName>
</protein>
<evidence type="ECO:0000313" key="7">
    <source>
        <dbReference type="Proteomes" id="UP001273935"/>
    </source>
</evidence>
<reference evidence="2 6" key="1">
    <citation type="submission" date="2019-12" db="EMBL/GenBank/DDBJ databases">
        <title>complete genome sequences of Pseudomonas otitidis str. WP8-S17-CRE-03 isolated from wastewater treatment plant effluent.</title>
        <authorList>
            <person name="Sekizuka T."/>
            <person name="Itokawa K."/>
            <person name="Yatsu K."/>
            <person name="Inamine Y."/>
            <person name="Kuroda M."/>
        </authorList>
    </citation>
    <scope>NUCLEOTIDE SEQUENCE [LARGE SCALE GENOMIC DNA]</scope>
    <source>
        <strain evidence="2 6">WP8-S17-CRE-03</strain>
    </source>
</reference>
<reference evidence="4 5" key="2">
    <citation type="submission" date="2019-12" db="EMBL/GenBank/DDBJ databases">
        <title>Draft genome sequence of Pseudomonas otitidis recovered from a chicken carcass.</title>
        <authorList>
            <person name="Vieira T.R."/>
            <person name="Oliviera E.F.C."/>
            <person name="Silva N.M.V."/>
            <person name="Sambrano G.E."/>
            <person name="Cibulski S.P."/>
            <person name="Cardoso M.R.I."/>
        </authorList>
    </citation>
    <scope>NUCLEOTIDE SEQUENCE [LARGE SCALE GENOMIC DNA]</scope>
    <source>
        <strain evidence="4 5">25_K</strain>
    </source>
</reference>
<dbReference type="Proteomes" id="UP001273935">
    <property type="component" value="Unassembled WGS sequence"/>
</dbReference>
<organism evidence="4 5">
    <name type="scientific">Metapseudomonas otitidis</name>
    <dbReference type="NCBI Taxonomy" id="319939"/>
    <lineage>
        <taxon>Bacteria</taxon>
        <taxon>Pseudomonadati</taxon>
        <taxon>Pseudomonadota</taxon>
        <taxon>Gammaproteobacteria</taxon>
        <taxon>Pseudomonadales</taxon>
        <taxon>Pseudomonadaceae</taxon>
        <taxon>Metapseudomonas</taxon>
    </lineage>
</organism>
<dbReference type="SUPFAM" id="SSF54909">
    <property type="entry name" value="Dimeric alpha+beta barrel"/>
    <property type="match status" value="1"/>
</dbReference>
<evidence type="ECO:0000313" key="6">
    <source>
        <dbReference type="Proteomes" id="UP000515591"/>
    </source>
</evidence>
<dbReference type="Pfam" id="PF07110">
    <property type="entry name" value="EthD"/>
    <property type="match status" value="1"/>
</dbReference>
<dbReference type="AlphaFoldDB" id="A0A1I0UCI4"/>
<evidence type="ECO:0000259" key="1">
    <source>
        <dbReference type="Pfam" id="PF07110"/>
    </source>
</evidence>
<dbReference type="PANTHER" id="PTHR40260:SF2">
    <property type="entry name" value="BLR8190 PROTEIN"/>
    <property type="match status" value="1"/>
</dbReference>
<sequence>MYCLFVAYPNNEGGTFDFTYYLEKHIPLVRELLGDNLVKVEVQKGLASGDGSAAPFLCTAHIWIRSIDTLQATLRKHGQAINDDIPRYTSIAPLLQVNEVLGD</sequence>
<dbReference type="GO" id="GO:0016491">
    <property type="term" value="F:oxidoreductase activity"/>
    <property type="evidence" value="ECO:0007669"/>
    <property type="project" value="InterPro"/>
</dbReference>
<dbReference type="Proteomes" id="UP000461288">
    <property type="component" value="Unassembled WGS sequence"/>
</dbReference>
<dbReference type="Gene3D" id="3.30.70.100">
    <property type="match status" value="1"/>
</dbReference>
<dbReference type="NCBIfam" id="TIGR02118">
    <property type="entry name" value="EthD family reductase"/>
    <property type="match status" value="1"/>
</dbReference>
<proteinExistence type="predicted"/>
<evidence type="ECO:0000313" key="3">
    <source>
        <dbReference type="EMBL" id="MDV3441775.1"/>
    </source>
</evidence>
<dbReference type="STRING" id="319939.SAMN05216263_1108"/>
<gene>
    <name evidence="4" type="ORF">GO594_15920</name>
    <name evidence="3" type="ORF">R0G64_20375</name>
    <name evidence="2" type="ORF">WP8S17C03_47520</name>
</gene>